<dbReference type="Proteomes" id="UP001596233">
    <property type="component" value="Unassembled WGS sequence"/>
</dbReference>
<accession>A0ABW1V4X0</accession>
<comment type="caution">
    <text evidence="1">The sequence shown here is derived from an EMBL/GenBank/DDBJ whole genome shotgun (WGS) entry which is preliminary data.</text>
</comment>
<dbReference type="RefSeq" id="WP_379235008.1">
    <property type="nucleotide sequence ID" value="NZ_JBHSTE010000004.1"/>
</dbReference>
<keyword evidence="2" id="KW-1185">Reference proteome</keyword>
<dbReference type="EMBL" id="JBHSTE010000004">
    <property type="protein sequence ID" value="MFC6333484.1"/>
    <property type="molecule type" value="Genomic_DNA"/>
</dbReference>
<evidence type="ECO:0000313" key="2">
    <source>
        <dbReference type="Proteomes" id="UP001596233"/>
    </source>
</evidence>
<proteinExistence type="predicted"/>
<reference evidence="2" key="1">
    <citation type="journal article" date="2019" name="Int. J. Syst. Evol. Microbiol.">
        <title>The Global Catalogue of Microorganisms (GCM) 10K type strain sequencing project: providing services to taxonomists for standard genome sequencing and annotation.</title>
        <authorList>
            <consortium name="The Broad Institute Genomics Platform"/>
            <consortium name="The Broad Institute Genome Sequencing Center for Infectious Disease"/>
            <person name="Wu L."/>
            <person name="Ma J."/>
        </authorList>
    </citation>
    <scope>NUCLEOTIDE SEQUENCE [LARGE SCALE GENOMIC DNA]</scope>
    <source>
        <strain evidence="2">PCU 280</strain>
    </source>
</reference>
<evidence type="ECO:0000313" key="1">
    <source>
        <dbReference type="EMBL" id="MFC6333484.1"/>
    </source>
</evidence>
<sequence>MEHWQTVLIVKGAAGKMTLYARKQDQQWEFYRSSDGPSPPNELTIVHSFPEALALLGQSWKYLTPQYIHPEFKQQCWSHLSKQSGMFDRINWRKACM</sequence>
<name>A0ABW1V4X0_9BACL</name>
<organism evidence="1 2">
    <name type="scientific">Paenibacillus septentrionalis</name>
    <dbReference type="NCBI Taxonomy" id="429342"/>
    <lineage>
        <taxon>Bacteria</taxon>
        <taxon>Bacillati</taxon>
        <taxon>Bacillota</taxon>
        <taxon>Bacilli</taxon>
        <taxon>Bacillales</taxon>
        <taxon>Paenibacillaceae</taxon>
        <taxon>Paenibacillus</taxon>
    </lineage>
</organism>
<protein>
    <submittedName>
        <fullName evidence="1">Uncharacterized protein</fullName>
    </submittedName>
</protein>
<gene>
    <name evidence="1" type="ORF">ACFP56_12715</name>
</gene>